<evidence type="ECO:0000313" key="2">
    <source>
        <dbReference type="EMBL" id="WPB07353.1"/>
    </source>
</evidence>
<dbReference type="GeneID" id="90644796"/>
<dbReference type="RefSeq" id="XP_065459549.1">
    <property type="nucleotide sequence ID" value="XM_065603477.1"/>
</dbReference>
<protein>
    <submittedName>
        <fullName evidence="2">Uncharacterized protein</fullName>
    </submittedName>
</protein>
<sequence>MPHLQDKLPKLTAAEPNDDASSAGADDLRTYGRSGNHVLVESPDLSAYRSTARLWERADQNLAHLLNYLAGCQQGKASYTGLTHSTTDTPISLRPRQIPYSSSKTMVW</sequence>
<gene>
    <name evidence="2" type="ORF">RHO25_012014</name>
</gene>
<reference evidence="2 3" key="1">
    <citation type="submission" date="2023-09" db="EMBL/GenBank/DDBJ databases">
        <title>Complete-Gapless Cercospora beticola genome.</title>
        <authorList>
            <person name="Wyatt N.A."/>
            <person name="Spanner R.E."/>
            <person name="Bolton M.D."/>
        </authorList>
    </citation>
    <scope>NUCLEOTIDE SEQUENCE [LARGE SCALE GENOMIC DNA]</scope>
    <source>
        <strain evidence="2">Cb09-40</strain>
    </source>
</reference>
<name>A0ABZ0P694_CERBT</name>
<organism evidence="2 3">
    <name type="scientific">Cercospora beticola</name>
    <name type="common">Sugarbeet leaf spot fungus</name>
    <dbReference type="NCBI Taxonomy" id="122368"/>
    <lineage>
        <taxon>Eukaryota</taxon>
        <taxon>Fungi</taxon>
        <taxon>Dikarya</taxon>
        <taxon>Ascomycota</taxon>
        <taxon>Pezizomycotina</taxon>
        <taxon>Dothideomycetes</taxon>
        <taxon>Dothideomycetidae</taxon>
        <taxon>Mycosphaerellales</taxon>
        <taxon>Mycosphaerellaceae</taxon>
        <taxon>Cercospora</taxon>
    </lineage>
</organism>
<feature type="region of interest" description="Disordered" evidence="1">
    <location>
        <begin position="1"/>
        <end position="31"/>
    </location>
</feature>
<accession>A0ABZ0P694</accession>
<dbReference type="EMBL" id="CP134191">
    <property type="protein sequence ID" value="WPB07353.1"/>
    <property type="molecule type" value="Genomic_DNA"/>
</dbReference>
<keyword evidence="3" id="KW-1185">Reference proteome</keyword>
<evidence type="ECO:0000313" key="3">
    <source>
        <dbReference type="Proteomes" id="UP001302367"/>
    </source>
</evidence>
<evidence type="ECO:0000256" key="1">
    <source>
        <dbReference type="SAM" id="MobiDB-lite"/>
    </source>
</evidence>
<dbReference type="Proteomes" id="UP001302367">
    <property type="component" value="Chromosome 8"/>
</dbReference>
<proteinExistence type="predicted"/>